<reference evidence="1" key="2">
    <citation type="submission" date="2020-09" db="EMBL/GenBank/DDBJ databases">
        <authorList>
            <person name="Sun Q."/>
            <person name="Zhou Y."/>
        </authorList>
    </citation>
    <scope>NUCLEOTIDE SEQUENCE</scope>
    <source>
        <strain evidence="1">CGMCC 1.15320</strain>
    </source>
</reference>
<accession>A0A916RR11</accession>
<dbReference type="Pfam" id="PF14559">
    <property type="entry name" value="TPR_19"/>
    <property type="match status" value="1"/>
</dbReference>
<evidence type="ECO:0000313" key="2">
    <source>
        <dbReference type="Proteomes" id="UP000636264"/>
    </source>
</evidence>
<proteinExistence type="predicted"/>
<keyword evidence="2" id="KW-1185">Reference proteome</keyword>
<name>A0A916RR11_9HYPH</name>
<evidence type="ECO:0000313" key="1">
    <source>
        <dbReference type="EMBL" id="GGA65017.1"/>
    </source>
</evidence>
<organism evidence="1 2">
    <name type="scientific">Nitratireductor aestuarii</name>
    <dbReference type="NCBI Taxonomy" id="1735103"/>
    <lineage>
        <taxon>Bacteria</taxon>
        <taxon>Pseudomonadati</taxon>
        <taxon>Pseudomonadota</taxon>
        <taxon>Alphaproteobacteria</taxon>
        <taxon>Hyphomicrobiales</taxon>
        <taxon>Phyllobacteriaceae</taxon>
        <taxon>Nitratireductor</taxon>
    </lineage>
</organism>
<sequence length="174" mass="18886">MKKTKGGAKATARTPLIPAGLDPELLARVATTTLAEELNLDIRAFDPLLVLAGQMQEQKRWKEAFELYARLGLIDPTQLDVQIGLARCATELGEHDLAIKAAANVILLAPHDARGYLLSGKNCLLIGQYQEAREDLEDAMRLAGDEASLRRSALLLLSQLEVIVPVESSISTNS</sequence>
<dbReference type="Gene3D" id="1.25.40.10">
    <property type="entry name" value="Tetratricopeptide repeat domain"/>
    <property type="match status" value="1"/>
</dbReference>
<dbReference type="SUPFAM" id="SSF48452">
    <property type="entry name" value="TPR-like"/>
    <property type="match status" value="1"/>
</dbReference>
<gene>
    <name evidence="1" type="ORF">GCM10011385_18520</name>
</gene>
<comment type="caution">
    <text evidence="1">The sequence shown here is derived from an EMBL/GenBank/DDBJ whole genome shotgun (WGS) entry which is preliminary data.</text>
</comment>
<dbReference type="EMBL" id="BMIF01000004">
    <property type="protein sequence ID" value="GGA65017.1"/>
    <property type="molecule type" value="Genomic_DNA"/>
</dbReference>
<reference evidence="1" key="1">
    <citation type="journal article" date="2014" name="Int. J. Syst. Evol. Microbiol.">
        <title>Complete genome sequence of Corynebacterium casei LMG S-19264T (=DSM 44701T), isolated from a smear-ripened cheese.</title>
        <authorList>
            <consortium name="US DOE Joint Genome Institute (JGI-PGF)"/>
            <person name="Walter F."/>
            <person name="Albersmeier A."/>
            <person name="Kalinowski J."/>
            <person name="Ruckert C."/>
        </authorList>
    </citation>
    <scope>NUCLEOTIDE SEQUENCE</scope>
    <source>
        <strain evidence="1">CGMCC 1.15320</strain>
    </source>
</reference>
<dbReference type="SMART" id="SM00028">
    <property type="entry name" value="TPR"/>
    <property type="match status" value="2"/>
</dbReference>
<protein>
    <recommendedName>
        <fullName evidence="3">Tetratricopeptide repeat protein</fullName>
    </recommendedName>
</protein>
<dbReference type="RefSeq" id="WP_188720756.1">
    <property type="nucleotide sequence ID" value="NZ_BMIF01000004.1"/>
</dbReference>
<dbReference type="InterPro" id="IPR011990">
    <property type="entry name" value="TPR-like_helical_dom_sf"/>
</dbReference>
<dbReference type="Proteomes" id="UP000636264">
    <property type="component" value="Unassembled WGS sequence"/>
</dbReference>
<evidence type="ECO:0008006" key="3">
    <source>
        <dbReference type="Google" id="ProtNLM"/>
    </source>
</evidence>
<dbReference type="InterPro" id="IPR019734">
    <property type="entry name" value="TPR_rpt"/>
</dbReference>
<dbReference type="AlphaFoldDB" id="A0A916RR11"/>